<dbReference type="SUPFAM" id="SSF55945">
    <property type="entry name" value="TATA-box binding protein-like"/>
    <property type="match status" value="1"/>
</dbReference>
<sequence length="266" mass="30466">MWRKLHVEKPGIRLDLTLQSGQSFRWRQTKPGEWTNVLCGFVWTLKQVQNEIFYLVFKSKTLQRPRGQRILEEINSSGEEGSTFYESILRDYFQLDVDLGSLCQQWKAKDSFFAQVSERTRGLRVLRQDPVENLFAFICSSNNNIPRISGMVETLCQTYGERLGELNGVDHYTFPDIKDLTDAGVEQRLRAMGFGYRAKFINQSACYILQHHDRTWLESLRSISYEEAHKALCQLPGVGAKVADCVCLMSLDKPGAVPVDTHTCGK</sequence>
<dbReference type="Gene3D" id="3.30.310.40">
    <property type="match status" value="1"/>
</dbReference>
<dbReference type="Gene3D" id="1.10.340.30">
    <property type="entry name" value="Hypothetical protein, domain 2"/>
    <property type="match status" value="1"/>
</dbReference>
<comment type="catalytic activity">
    <reaction evidence="12">
        <text>2'-deoxyribonucleotide-(2'-deoxyribose 5'-phosphate)-2'-deoxyribonucleotide-DNA = a 3'-end 2'-deoxyribonucleotide-(2,3-dehydro-2,3-deoxyribose 5'-phosphate)-DNA + a 5'-end 5'-phospho-2'-deoxyribonucleoside-DNA + H(+)</text>
        <dbReference type="Rhea" id="RHEA:66592"/>
        <dbReference type="Rhea" id="RHEA-COMP:13180"/>
        <dbReference type="Rhea" id="RHEA-COMP:16897"/>
        <dbReference type="Rhea" id="RHEA-COMP:17067"/>
        <dbReference type="ChEBI" id="CHEBI:15378"/>
        <dbReference type="ChEBI" id="CHEBI:136412"/>
        <dbReference type="ChEBI" id="CHEBI:157695"/>
        <dbReference type="ChEBI" id="CHEBI:167181"/>
        <dbReference type="EC" id="4.2.99.18"/>
    </reaction>
</comment>
<protein>
    <recommendedName>
        <fullName evidence="13">N-glycosylase/DNA lyase</fullName>
        <ecNumber evidence="3">4.2.99.18</ecNumber>
    </recommendedName>
</protein>
<dbReference type="PANTHER" id="PTHR10242:SF2">
    <property type="entry name" value="N-GLYCOSYLASE_DNA LYASE"/>
    <property type="match status" value="1"/>
</dbReference>
<dbReference type="Proteomes" id="UP001249851">
    <property type="component" value="Unassembled WGS sequence"/>
</dbReference>
<dbReference type="SMART" id="SM00478">
    <property type="entry name" value="ENDO3c"/>
    <property type="match status" value="1"/>
</dbReference>
<keyword evidence="8" id="KW-0539">Nucleus</keyword>
<dbReference type="InterPro" id="IPR011257">
    <property type="entry name" value="DNA_glycosylase"/>
</dbReference>
<dbReference type="GO" id="GO:0006289">
    <property type="term" value="P:nucleotide-excision repair"/>
    <property type="evidence" value="ECO:0007669"/>
    <property type="project" value="InterPro"/>
</dbReference>
<dbReference type="GO" id="GO:0005634">
    <property type="term" value="C:nucleus"/>
    <property type="evidence" value="ECO:0007669"/>
    <property type="project" value="UniProtKB-SubCell"/>
</dbReference>
<dbReference type="GO" id="GO:0006285">
    <property type="term" value="P:base-excision repair, AP site formation"/>
    <property type="evidence" value="ECO:0007669"/>
    <property type="project" value="TreeGrafter"/>
</dbReference>
<evidence type="ECO:0000256" key="1">
    <source>
        <dbReference type="ARBA" id="ARBA00004123"/>
    </source>
</evidence>
<evidence type="ECO:0000256" key="6">
    <source>
        <dbReference type="ARBA" id="ARBA00023204"/>
    </source>
</evidence>
<feature type="domain" description="HhH-GPD" evidence="14">
    <location>
        <begin position="139"/>
        <end position="266"/>
    </location>
</feature>
<reference evidence="15" key="2">
    <citation type="journal article" date="2023" name="Science">
        <title>Genomic signatures of disease resistance in endangered staghorn corals.</title>
        <authorList>
            <person name="Vollmer S.V."/>
            <person name="Selwyn J.D."/>
            <person name="Despard B.A."/>
            <person name="Roesel C.L."/>
        </authorList>
    </citation>
    <scope>NUCLEOTIDE SEQUENCE</scope>
    <source>
        <strain evidence="15">K2</strain>
    </source>
</reference>
<gene>
    <name evidence="15" type="ORF">P5673_027341</name>
</gene>
<keyword evidence="6" id="KW-0234">DNA repair</keyword>
<keyword evidence="9" id="KW-0511">Multifunctional enzyme</keyword>
<evidence type="ECO:0000313" key="16">
    <source>
        <dbReference type="Proteomes" id="UP001249851"/>
    </source>
</evidence>
<dbReference type="GO" id="GO:0003684">
    <property type="term" value="F:damaged DNA binding"/>
    <property type="evidence" value="ECO:0007669"/>
    <property type="project" value="InterPro"/>
</dbReference>
<dbReference type="CDD" id="cd00056">
    <property type="entry name" value="ENDO3c"/>
    <property type="match status" value="1"/>
</dbReference>
<evidence type="ECO:0000256" key="2">
    <source>
        <dbReference type="ARBA" id="ARBA00010679"/>
    </source>
</evidence>
<evidence type="ECO:0000256" key="13">
    <source>
        <dbReference type="ARBA" id="ARBA00073127"/>
    </source>
</evidence>
<keyword evidence="10" id="KW-0326">Glycosidase</keyword>
<evidence type="ECO:0000313" key="15">
    <source>
        <dbReference type="EMBL" id="KAK2551738.1"/>
    </source>
</evidence>
<evidence type="ECO:0000256" key="10">
    <source>
        <dbReference type="ARBA" id="ARBA00023295"/>
    </source>
</evidence>
<dbReference type="InterPro" id="IPR003265">
    <property type="entry name" value="HhH-GPD_domain"/>
</dbReference>
<comment type="similarity">
    <text evidence="2">Belongs to the type-1 OGG1 family.</text>
</comment>
<evidence type="ECO:0000256" key="7">
    <source>
        <dbReference type="ARBA" id="ARBA00023239"/>
    </source>
</evidence>
<evidence type="ECO:0000256" key="3">
    <source>
        <dbReference type="ARBA" id="ARBA00012720"/>
    </source>
</evidence>
<proteinExistence type="inferred from homology"/>
<evidence type="ECO:0000256" key="11">
    <source>
        <dbReference type="ARBA" id="ARBA00025652"/>
    </source>
</evidence>
<comment type="function">
    <text evidence="11">DNA repair enzyme that incises DNA at 8-oxoG residues. Excises 7,8-dihydro-8-oxoguanine and 2,6-diamino-4-hydroxy-5-N-methylformamidopyrimidine (FAPY) from damaged DNA. Has a beta-lyase activity that nicks DNA 3' to the lesion.</text>
</comment>
<name>A0AAD9PZ33_ACRCE</name>
<evidence type="ECO:0000256" key="4">
    <source>
        <dbReference type="ARBA" id="ARBA00022763"/>
    </source>
</evidence>
<dbReference type="FunFam" id="1.10.340.30:FF:000006">
    <property type="entry name" value="N-glycosylase/DNA lyase isoform X2"/>
    <property type="match status" value="1"/>
</dbReference>
<dbReference type="PANTHER" id="PTHR10242">
    <property type="entry name" value="8-OXOGUANINE DNA GLYCOSYLASE"/>
    <property type="match status" value="1"/>
</dbReference>
<accession>A0AAD9PZ33</accession>
<comment type="subcellular location">
    <subcellularLocation>
        <location evidence="1">Nucleus</location>
    </subcellularLocation>
</comment>
<dbReference type="GO" id="GO:0034039">
    <property type="term" value="F:8-oxo-7,8-dihydroguanine DNA N-glycosylase activity"/>
    <property type="evidence" value="ECO:0007669"/>
    <property type="project" value="TreeGrafter"/>
</dbReference>
<comment type="caution">
    <text evidence="15">The sequence shown here is derived from an EMBL/GenBank/DDBJ whole genome shotgun (WGS) entry which is preliminary data.</text>
</comment>
<dbReference type="InterPro" id="IPR052054">
    <property type="entry name" value="Oxidative_DNA_repair_enzyme"/>
</dbReference>
<dbReference type="EC" id="4.2.99.18" evidence="3"/>
<evidence type="ECO:0000256" key="8">
    <source>
        <dbReference type="ARBA" id="ARBA00023242"/>
    </source>
</evidence>
<dbReference type="InterPro" id="IPR012904">
    <property type="entry name" value="OGG_N"/>
</dbReference>
<evidence type="ECO:0000256" key="12">
    <source>
        <dbReference type="ARBA" id="ARBA00044632"/>
    </source>
</evidence>
<keyword evidence="16" id="KW-1185">Reference proteome</keyword>
<reference evidence="15" key="1">
    <citation type="journal article" date="2023" name="G3 (Bethesda)">
        <title>Whole genome assembly and annotation of the endangered Caribbean coral Acropora cervicornis.</title>
        <authorList>
            <person name="Selwyn J.D."/>
            <person name="Vollmer S.V."/>
        </authorList>
    </citation>
    <scope>NUCLEOTIDE SEQUENCE</scope>
    <source>
        <strain evidence="15">K2</strain>
    </source>
</reference>
<dbReference type="EMBL" id="JARQWQ010000094">
    <property type="protein sequence ID" value="KAK2551738.1"/>
    <property type="molecule type" value="Genomic_DNA"/>
</dbReference>
<keyword evidence="4" id="KW-0227">DNA damage</keyword>
<dbReference type="AlphaFoldDB" id="A0AAD9PZ33"/>
<keyword evidence="5" id="KW-0378">Hydrolase</keyword>
<dbReference type="Pfam" id="PF07934">
    <property type="entry name" value="OGG_N"/>
    <property type="match status" value="1"/>
</dbReference>
<evidence type="ECO:0000256" key="9">
    <source>
        <dbReference type="ARBA" id="ARBA00023268"/>
    </source>
</evidence>
<evidence type="ECO:0000256" key="5">
    <source>
        <dbReference type="ARBA" id="ARBA00022801"/>
    </source>
</evidence>
<dbReference type="Pfam" id="PF00730">
    <property type="entry name" value="HhH-GPD"/>
    <property type="match status" value="1"/>
</dbReference>
<evidence type="ECO:0000259" key="14">
    <source>
        <dbReference type="SMART" id="SM00478"/>
    </source>
</evidence>
<organism evidence="15 16">
    <name type="scientific">Acropora cervicornis</name>
    <name type="common">Staghorn coral</name>
    <dbReference type="NCBI Taxonomy" id="6130"/>
    <lineage>
        <taxon>Eukaryota</taxon>
        <taxon>Metazoa</taxon>
        <taxon>Cnidaria</taxon>
        <taxon>Anthozoa</taxon>
        <taxon>Hexacorallia</taxon>
        <taxon>Scleractinia</taxon>
        <taxon>Astrocoeniina</taxon>
        <taxon>Acroporidae</taxon>
        <taxon>Acropora</taxon>
    </lineage>
</organism>
<dbReference type="GO" id="GO:0140078">
    <property type="term" value="F:class I DNA-(apurinic or apyrimidinic site) endonuclease activity"/>
    <property type="evidence" value="ECO:0007669"/>
    <property type="project" value="UniProtKB-EC"/>
</dbReference>
<dbReference type="SUPFAM" id="SSF48150">
    <property type="entry name" value="DNA-glycosylase"/>
    <property type="match status" value="1"/>
</dbReference>
<keyword evidence="7 15" id="KW-0456">Lyase</keyword>